<organism evidence="2 3">
    <name type="scientific">Aurantiacibacter atlanticus</name>
    <dbReference type="NCBI Taxonomy" id="1648404"/>
    <lineage>
        <taxon>Bacteria</taxon>
        <taxon>Pseudomonadati</taxon>
        <taxon>Pseudomonadota</taxon>
        <taxon>Alphaproteobacteria</taxon>
        <taxon>Sphingomonadales</taxon>
        <taxon>Erythrobacteraceae</taxon>
        <taxon>Aurantiacibacter</taxon>
    </lineage>
</organism>
<reference evidence="2 3" key="1">
    <citation type="journal article" date="2015" name="Int. J. Syst. Evol. Microbiol.">
        <title>Erythrobacter atlanticus sp. nov., a bacterium from ocean sediment able to degrade polycyclic aromatic hydrocarbons.</title>
        <authorList>
            <person name="Zhuang L."/>
            <person name="Liu Y."/>
            <person name="Wang L."/>
            <person name="Wang W."/>
            <person name="Shao Z."/>
        </authorList>
    </citation>
    <scope>NUCLEOTIDE SEQUENCE [LARGE SCALE GENOMIC DNA]</scope>
    <source>
        <strain evidence="3">s21-N3</strain>
    </source>
</reference>
<reference evidence="3" key="2">
    <citation type="submission" date="2015-04" db="EMBL/GenBank/DDBJ databases">
        <title>The complete genome sequence of Erythrobacter sp. s21-N3.</title>
        <authorList>
            <person name="Zhuang L."/>
            <person name="Liu Y."/>
            <person name="Shao Z."/>
        </authorList>
    </citation>
    <scope>NUCLEOTIDE SEQUENCE [LARGE SCALE GENOMIC DNA]</scope>
    <source>
        <strain evidence="3">s21-N3</strain>
    </source>
</reference>
<sequence>MEENQGVTSCLGEYESCKVLEELHVSWHLHAASLAITCRDQELAARLFAEAKTPDLCNLEHRSEEVADAVRFLVRYCIIAAQLGESPPQPNLPNEYLFRAIQNHAVRLGTLIGNLRRGGADAKVGVSAQIKSSLEFIAGAVADRRDDVLLGYRVRKADEPIFDAICEITKLEPNAAPDFAKVFENCHQSPVCAFRASLPIIRKFTETMFDFDGDAAAAGARLEGSRRNIDEARSPQEAIDGLAELAIAFGTIGLSERARELLHEMREMSLGSYAAAKKDGQYLLWADLLRLANRADPTHAAERSFMMLRLVAGVDDSDAHDQAWRISKTVLVEAIASGQEEAWDAFDWAKTSGVWHWDALVDAVARGMLRRRPDLVVPITITWTTLCLPYYDEVYNSVTRFGEFLRELASSTPEARLADVERIIVAGIERDAKSELRSRLLRVFRDALADRGALSPLVSAAIDRWNAEPAFDTGYQSDEKVLPDYFHLQSFEDVEQAVALERERREAQTSVHYGNSVNSTLAKRIGRIILEQPWSEVHAFAARNPQLVRDRPVKEALAKAAIAAGQVDYAKSVLPTEMPEREGWGGWASRDTLEYHKARHLMGIADAHEGARDDFVRDLSEGGYGTGSALYSIDEIYPMLYRDIDWPALWDRLAEQIEGYRDYQKIKPIARNDGMARDDVDLLTRLFLEAATFGVSDPREQATSGLIELIRAGAPDLFFRTCSQLLEGKGHEVQLGARLLFEARDDQAVETKFRHDLEKLTAHEDACVAAIGEILGDVWGTGAHMAAAELPALYSLKLPPLKETSGRSLRDEESLGPVIDDPVAWTEGFDQWLEMLSRFSEVSVSTLRRRVAQLINKWGGVEKYGAKAAKELQDSLSPLGLLLPFVRPHIGICLRALHVVVGELWRASLLSDMEVDILLHQLTGAPVLPPHVPQLPLPIDIDWPIFPEDTWSTDGKDWMQAQDMKRNCISPAVVGEWARLLMYKSNSFYTEEMFVTRGIDDGAIEDLDEAIGTLPIAHWAAGGMMTDLEREGESAGIVNLRISLVGNCSEVIIFHPLLAQNLGWQISADDPFTFVDRDGTLMATTRFWRDGWQQEMKHARVFRWAEGQRVELTEAGKSQVERLGGLPKPTMARWRNFKPSSSGPELRSHWRSDVGESSTASPFGSPS</sequence>
<protein>
    <submittedName>
        <fullName evidence="2">Uncharacterized protein</fullName>
    </submittedName>
</protein>
<keyword evidence="3" id="KW-1185">Reference proteome</keyword>
<accession>A0A0H4VDL6</accession>
<dbReference type="AlphaFoldDB" id="A0A0H4VDL6"/>
<dbReference type="STRING" id="1648404.CP97_13095"/>
<evidence type="ECO:0000256" key="1">
    <source>
        <dbReference type="SAM" id="MobiDB-lite"/>
    </source>
</evidence>
<name>A0A0H4VDL6_9SPHN</name>
<evidence type="ECO:0000313" key="3">
    <source>
        <dbReference type="Proteomes" id="UP000059113"/>
    </source>
</evidence>
<gene>
    <name evidence="2" type="ORF">CP97_13095</name>
</gene>
<dbReference type="EMBL" id="CP011310">
    <property type="protein sequence ID" value="AKQ42772.2"/>
    <property type="molecule type" value="Genomic_DNA"/>
</dbReference>
<dbReference type="Proteomes" id="UP000059113">
    <property type="component" value="Chromosome"/>
</dbReference>
<evidence type="ECO:0000313" key="2">
    <source>
        <dbReference type="EMBL" id="AKQ42772.2"/>
    </source>
</evidence>
<proteinExistence type="predicted"/>
<feature type="region of interest" description="Disordered" evidence="1">
    <location>
        <begin position="1131"/>
        <end position="1167"/>
    </location>
</feature>
<dbReference type="KEGG" id="ery:CP97_13095"/>
<feature type="compositionally biased region" description="Polar residues" evidence="1">
    <location>
        <begin position="1155"/>
        <end position="1167"/>
    </location>
</feature>